<protein>
    <submittedName>
        <fullName evidence="1">3689_t:CDS:1</fullName>
    </submittedName>
</protein>
<proteinExistence type="predicted"/>
<dbReference type="EMBL" id="CAJVQB010026456">
    <property type="protein sequence ID" value="CAG8808567.1"/>
    <property type="molecule type" value="Genomic_DNA"/>
</dbReference>
<reference evidence="1 2" key="1">
    <citation type="submission" date="2021-06" db="EMBL/GenBank/DDBJ databases">
        <authorList>
            <person name="Kallberg Y."/>
            <person name="Tangrot J."/>
            <person name="Rosling A."/>
        </authorList>
    </citation>
    <scope>NUCLEOTIDE SEQUENCE [LARGE SCALE GENOMIC DNA]</scope>
    <source>
        <strain evidence="1 2">120-4 pot B 10/14</strain>
    </source>
</reference>
<gene>
    <name evidence="1" type="ORF">GMARGA_LOCUS24731</name>
</gene>
<feature type="non-terminal residue" evidence="1">
    <location>
        <position position="1"/>
    </location>
</feature>
<evidence type="ECO:0000313" key="1">
    <source>
        <dbReference type="EMBL" id="CAG8808567.1"/>
    </source>
</evidence>
<name>A0ABN7VZZ8_GIGMA</name>
<evidence type="ECO:0000313" key="2">
    <source>
        <dbReference type="Proteomes" id="UP000789901"/>
    </source>
</evidence>
<keyword evidence="2" id="KW-1185">Reference proteome</keyword>
<dbReference type="Proteomes" id="UP000789901">
    <property type="component" value="Unassembled WGS sequence"/>
</dbReference>
<organism evidence="1 2">
    <name type="scientific">Gigaspora margarita</name>
    <dbReference type="NCBI Taxonomy" id="4874"/>
    <lineage>
        <taxon>Eukaryota</taxon>
        <taxon>Fungi</taxon>
        <taxon>Fungi incertae sedis</taxon>
        <taxon>Mucoromycota</taxon>
        <taxon>Glomeromycotina</taxon>
        <taxon>Glomeromycetes</taxon>
        <taxon>Diversisporales</taxon>
        <taxon>Gigasporaceae</taxon>
        <taxon>Gigaspora</taxon>
    </lineage>
</organism>
<sequence>RSKMEMYSDTMFRITISNTLHLKLVNILTQLLSQFLNGRTFFKLDDTRLIHPHLYYDLVNKFELNNYTGILTNYDIENIYYKYIFMRDIFYMLGKEIAKYFLYNSFVENSIGEDIFLGKIVSNYCNAKFLDLHDANMIWHK</sequence>
<comment type="caution">
    <text evidence="1">The sequence shown here is derived from an EMBL/GenBank/DDBJ whole genome shotgun (WGS) entry which is preliminary data.</text>
</comment>
<accession>A0ABN7VZZ8</accession>